<dbReference type="KEGG" id="ccin:107263502"/>
<keyword evidence="3 8" id="KW-0269">Exonuclease</keyword>
<organism evidence="7 8">
    <name type="scientific">Cephus cinctus</name>
    <name type="common">Wheat stem sawfly</name>
    <dbReference type="NCBI Taxonomy" id="211228"/>
    <lineage>
        <taxon>Eukaryota</taxon>
        <taxon>Metazoa</taxon>
        <taxon>Ecdysozoa</taxon>
        <taxon>Arthropoda</taxon>
        <taxon>Hexapoda</taxon>
        <taxon>Insecta</taxon>
        <taxon>Pterygota</taxon>
        <taxon>Neoptera</taxon>
        <taxon>Endopterygota</taxon>
        <taxon>Hymenoptera</taxon>
        <taxon>Cephoidea</taxon>
        <taxon>Cephidae</taxon>
        <taxon>Cephus</taxon>
    </lineage>
</organism>
<feature type="domain" description="Mut7-C RNAse" evidence="6">
    <location>
        <begin position="659"/>
        <end position="785"/>
    </location>
</feature>
<dbReference type="AlphaFoldDB" id="A0AAJ7BHL0"/>
<name>A0AAJ7BHL0_CEPCN</name>
<dbReference type="GO" id="GO:0008408">
    <property type="term" value="F:3'-5' exonuclease activity"/>
    <property type="evidence" value="ECO:0007669"/>
    <property type="project" value="InterPro"/>
</dbReference>
<dbReference type="InterPro" id="IPR012337">
    <property type="entry name" value="RNaseH-like_sf"/>
</dbReference>
<evidence type="ECO:0000313" key="8">
    <source>
        <dbReference type="RefSeq" id="XP_015586273.1"/>
    </source>
</evidence>
<gene>
    <name evidence="8" type="primary">LOC107263502</name>
</gene>
<evidence type="ECO:0000313" key="7">
    <source>
        <dbReference type="Proteomes" id="UP000694920"/>
    </source>
</evidence>
<feature type="region of interest" description="Disordered" evidence="4">
    <location>
        <begin position="608"/>
        <end position="649"/>
    </location>
</feature>
<dbReference type="PANTHER" id="PTHR47765">
    <property type="entry name" value="3'-5' EXONUCLEASE DOMAIN-CONTAINING PROTEIN"/>
    <property type="match status" value="1"/>
</dbReference>
<evidence type="ECO:0000256" key="4">
    <source>
        <dbReference type="SAM" id="MobiDB-lite"/>
    </source>
</evidence>
<dbReference type="InterPro" id="IPR037432">
    <property type="entry name" value="Mut-7_DEDDy_dom"/>
</dbReference>
<dbReference type="GeneID" id="107263502"/>
<dbReference type="InterPro" id="IPR002562">
    <property type="entry name" value="3'-5'_exonuclease_dom"/>
</dbReference>
<dbReference type="Pfam" id="PF01612">
    <property type="entry name" value="DNA_pol_A_exo1"/>
    <property type="match status" value="1"/>
</dbReference>
<feature type="domain" description="Mut7-C RNAse" evidence="6">
    <location>
        <begin position="868"/>
        <end position="900"/>
    </location>
</feature>
<keyword evidence="1" id="KW-0540">Nuclease</keyword>
<keyword evidence="2" id="KW-0378">Hydrolase</keyword>
<dbReference type="RefSeq" id="XP_015586273.1">
    <property type="nucleotide sequence ID" value="XM_015730787.2"/>
</dbReference>
<keyword evidence="7" id="KW-1185">Reference proteome</keyword>
<dbReference type="Pfam" id="PF01927">
    <property type="entry name" value="Mut7-C"/>
    <property type="match status" value="2"/>
</dbReference>
<dbReference type="CTD" id="35385"/>
<dbReference type="InterPro" id="IPR036397">
    <property type="entry name" value="RNaseH_sf"/>
</dbReference>
<feature type="compositionally biased region" description="Low complexity" evidence="4">
    <location>
        <begin position="618"/>
        <end position="629"/>
    </location>
</feature>
<dbReference type="Gene3D" id="3.30.420.10">
    <property type="entry name" value="Ribonuclease H-like superfamily/Ribonuclease H"/>
    <property type="match status" value="1"/>
</dbReference>
<feature type="domain" description="3'-5' exonuclease" evidence="5">
    <location>
        <begin position="396"/>
        <end position="586"/>
    </location>
</feature>
<feature type="compositionally biased region" description="Basic residues" evidence="4">
    <location>
        <begin position="608"/>
        <end position="617"/>
    </location>
</feature>
<evidence type="ECO:0000256" key="3">
    <source>
        <dbReference type="ARBA" id="ARBA00022839"/>
    </source>
</evidence>
<evidence type="ECO:0000256" key="1">
    <source>
        <dbReference type="ARBA" id="ARBA00022722"/>
    </source>
</evidence>
<dbReference type="InterPro" id="IPR052408">
    <property type="entry name" value="Exonuclease_MUT-7-like"/>
</dbReference>
<protein>
    <submittedName>
        <fullName evidence="8">Exonuclease mut-7 homolog</fullName>
    </submittedName>
</protein>
<dbReference type="GO" id="GO:0006139">
    <property type="term" value="P:nucleobase-containing compound metabolic process"/>
    <property type="evidence" value="ECO:0007669"/>
    <property type="project" value="InterPro"/>
</dbReference>
<sequence>MAHSDSGASGSSDCQISYKQEYDSDLALFTEIDDPTKLWLNSLHYIWGLWKKSDGITKTLTDYFDSAPNPYLSTLRIVVNTSDFNHVKTKASLAFTVMEEFCKWISVRRDIYTECLVPDLKVVAFKLVSRQKNMQLLKVVCDAYQVVEHKELILSIVQDVVKEKKFKEAAQYAAMLHLQSYFADPETILMALVLQCKVTVVEDFLAGCPDIQRALVMYLDNLIAPGKNMQNMLERYICSHDITGVKMSTIQVRPMTKLVARLTKIYNLPPDVCPNLNQRRGEGALQFLVHKRFIDGTLSGESWREMVREAVGTDEKLQLELVKQVTHMGDLEEALYWAKTYNIPKQEWPWSLSDMEEQNLGHDDMAASNNTEENWDIQEESQYHVLSLPRDCIKLVDNPKAFEEFLDEGLRGVTTVGIDSEWKPSFGTKRTELALIQIATESDIFILDVTTMGNNFTEMWTELGLVLFENKSIVKLGFGLAHDVAMMRESLPALSNVRACGQGYLDLLHLWRKLVQEYNFQFPYKGDETFTNESLSKLVELCVGHRLDKSDQFSNWERRPLRESQITYAALDAYCLLEVFAALGTQAERKGVPFQEICAEVQHIAHKSPKKQSKKSSGHMSAAGSSHTSGDGVEFVNETRNRRRSDHRSTAIPAHEWHVVCDSMLGGLARQLRMCGCDCIYVEYDRGGDQSARLAMQEDRVLLTRGGAYHRFVQYVPPGNCYRVCSDRPENQLKEVLSRFNILVTRRDIFSRCQICNHDEFVQVSKNRMNELNRNNSRTFQSKFYRVPGNSSMNMNTNVSTNMNMNMNYCSPSVYEVVTDYEQIPNDDFRPLKTNPIRYNNDRTWHLSIDTIDVVNCTTKYGVRVQIDRVPINVLRNVQRFYVCEYCGKVYWDGSHMERALSVVLRDVIVRE</sequence>
<evidence type="ECO:0000256" key="2">
    <source>
        <dbReference type="ARBA" id="ARBA00022801"/>
    </source>
</evidence>
<dbReference type="GO" id="GO:0003676">
    <property type="term" value="F:nucleic acid binding"/>
    <property type="evidence" value="ECO:0007669"/>
    <property type="project" value="InterPro"/>
</dbReference>
<evidence type="ECO:0000259" key="5">
    <source>
        <dbReference type="Pfam" id="PF01612"/>
    </source>
</evidence>
<proteinExistence type="predicted"/>
<dbReference type="SUPFAM" id="SSF53098">
    <property type="entry name" value="Ribonuclease H-like"/>
    <property type="match status" value="1"/>
</dbReference>
<dbReference type="Proteomes" id="UP000694920">
    <property type="component" value="Unplaced"/>
</dbReference>
<accession>A0AAJ7BHL0</accession>
<reference evidence="8" key="1">
    <citation type="submission" date="2025-08" db="UniProtKB">
        <authorList>
            <consortium name="RefSeq"/>
        </authorList>
    </citation>
    <scope>IDENTIFICATION</scope>
</reference>
<evidence type="ECO:0000259" key="6">
    <source>
        <dbReference type="Pfam" id="PF01927"/>
    </source>
</evidence>
<dbReference type="PANTHER" id="PTHR47765:SF2">
    <property type="entry name" value="EXONUCLEASE MUT-7 HOMOLOG"/>
    <property type="match status" value="1"/>
</dbReference>
<dbReference type="CDD" id="cd06146">
    <property type="entry name" value="mut-7_like_exo"/>
    <property type="match status" value="1"/>
</dbReference>
<dbReference type="InterPro" id="IPR002782">
    <property type="entry name" value="Mut7-C_RNAse_dom"/>
</dbReference>